<evidence type="ECO:0000259" key="6">
    <source>
        <dbReference type="PROSITE" id="PS50016"/>
    </source>
</evidence>
<reference evidence="7 8" key="1">
    <citation type="submission" date="2019-12" db="EMBL/GenBank/DDBJ databases">
        <authorList>
            <person name="Alioto T."/>
            <person name="Alioto T."/>
            <person name="Gomez Garrido J."/>
        </authorList>
    </citation>
    <scope>NUCLEOTIDE SEQUENCE [LARGE SCALE GENOMIC DNA]</scope>
</reference>
<dbReference type="EMBL" id="CACTIH010004646">
    <property type="protein sequence ID" value="CAA2991063.1"/>
    <property type="molecule type" value="Genomic_DNA"/>
</dbReference>
<evidence type="ECO:0000256" key="5">
    <source>
        <dbReference type="SAM" id="MobiDB-lite"/>
    </source>
</evidence>
<keyword evidence="1" id="KW-0479">Metal-binding</keyword>
<evidence type="ECO:0000256" key="3">
    <source>
        <dbReference type="ARBA" id="ARBA00022833"/>
    </source>
</evidence>
<feature type="compositionally biased region" description="Acidic residues" evidence="5">
    <location>
        <begin position="10"/>
        <end position="21"/>
    </location>
</feature>
<feature type="region of interest" description="Disordered" evidence="5">
    <location>
        <begin position="1"/>
        <end position="73"/>
    </location>
</feature>
<evidence type="ECO:0000256" key="4">
    <source>
        <dbReference type="PROSITE-ProRule" id="PRU00146"/>
    </source>
</evidence>
<feature type="compositionally biased region" description="Basic and acidic residues" evidence="5">
    <location>
        <begin position="42"/>
        <end position="62"/>
    </location>
</feature>
<dbReference type="InterPro" id="IPR013083">
    <property type="entry name" value="Znf_RING/FYVE/PHD"/>
</dbReference>
<organism evidence="7 8">
    <name type="scientific">Olea europaea subsp. europaea</name>
    <dbReference type="NCBI Taxonomy" id="158383"/>
    <lineage>
        <taxon>Eukaryota</taxon>
        <taxon>Viridiplantae</taxon>
        <taxon>Streptophyta</taxon>
        <taxon>Embryophyta</taxon>
        <taxon>Tracheophyta</taxon>
        <taxon>Spermatophyta</taxon>
        <taxon>Magnoliopsida</taxon>
        <taxon>eudicotyledons</taxon>
        <taxon>Gunneridae</taxon>
        <taxon>Pentapetalae</taxon>
        <taxon>asterids</taxon>
        <taxon>lamiids</taxon>
        <taxon>Lamiales</taxon>
        <taxon>Oleaceae</taxon>
        <taxon>Oleeae</taxon>
        <taxon>Olea</taxon>
    </lineage>
</organism>
<evidence type="ECO:0000256" key="2">
    <source>
        <dbReference type="ARBA" id="ARBA00022771"/>
    </source>
</evidence>
<name>A0A8S0SG76_OLEEU</name>
<keyword evidence="2 4" id="KW-0863">Zinc-finger</keyword>
<feature type="compositionally biased region" description="Basic and acidic residues" evidence="5">
    <location>
        <begin position="119"/>
        <end position="128"/>
    </location>
</feature>
<gene>
    <name evidence="7" type="ORF">OLEA9_A017910</name>
</gene>
<sequence length="286" mass="32132">NYGYIAVGSSDDDTGDSDSENQNEISPAKHSSPVKIAASSKVKADIRKERRKEDRVSSEVKRNKNRRKKYYVEKVDRDFVPGSKDFKVDINLERQARKRKEKKIFDPSNYEQKTRRTNSRKETQDSHHSAGSSSSSSRHKMISPPKKVAYVYKRHLTSPTVVPPGRAPQITPLVPMSVCYICESYGKRVKGVPEKLLSCVNCSIHKVHLSCLNEGKPAGEKLVPYGPNTWSCKFCRKCAYCKQMKKKILLRPFFGRTISMVVVAADGPLLSAGSVRIVVTALGWNP</sequence>
<keyword evidence="3" id="KW-0862">Zinc</keyword>
<evidence type="ECO:0000256" key="1">
    <source>
        <dbReference type="ARBA" id="ARBA00022723"/>
    </source>
</evidence>
<feature type="non-terminal residue" evidence="7">
    <location>
        <position position="286"/>
    </location>
</feature>
<dbReference type="PROSITE" id="PS01359">
    <property type="entry name" value="ZF_PHD_1"/>
    <property type="match status" value="1"/>
</dbReference>
<comment type="caution">
    <text evidence="7">The sequence shown here is derived from an EMBL/GenBank/DDBJ whole genome shotgun (WGS) entry which is preliminary data.</text>
</comment>
<dbReference type="AlphaFoldDB" id="A0A8S0SG76"/>
<dbReference type="PROSITE" id="PS50016">
    <property type="entry name" value="ZF_PHD_2"/>
    <property type="match status" value="1"/>
</dbReference>
<protein>
    <submittedName>
        <fullName evidence="7">Polyhomeotic-proximal chromatin -like</fullName>
    </submittedName>
</protein>
<feature type="domain" description="PHD-type" evidence="6">
    <location>
        <begin position="176"/>
        <end position="238"/>
    </location>
</feature>
<accession>A0A8S0SG76</accession>
<dbReference type="OrthoDB" id="10004495at2759"/>
<evidence type="ECO:0000313" key="7">
    <source>
        <dbReference type="EMBL" id="CAA2991063.1"/>
    </source>
</evidence>
<dbReference type="InterPro" id="IPR019787">
    <property type="entry name" value="Znf_PHD-finger"/>
</dbReference>
<evidence type="ECO:0000313" key="8">
    <source>
        <dbReference type="Proteomes" id="UP000594638"/>
    </source>
</evidence>
<dbReference type="GO" id="GO:0008270">
    <property type="term" value="F:zinc ion binding"/>
    <property type="evidence" value="ECO:0007669"/>
    <property type="project" value="UniProtKB-KW"/>
</dbReference>
<dbReference type="InterPro" id="IPR011011">
    <property type="entry name" value="Znf_FYVE_PHD"/>
</dbReference>
<proteinExistence type="predicted"/>
<dbReference type="Gene3D" id="3.30.40.10">
    <property type="entry name" value="Zinc/RING finger domain, C3HC4 (zinc finger)"/>
    <property type="match status" value="1"/>
</dbReference>
<dbReference type="SUPFAM" id="SSF57903">
    <property type="entry name" value="FYVE/PHD zinc finger"/>
    <property type="match status" value="1"/>
</dbReference>
<keyword evidence="8" id="KW-1185">Reference proteome</keyword>
<dbReference type="InterPro" id="IPR019786">
    <property type="entry name" value="Zinc_finger_PHD-type_CS"/>
</dbReference>
<dbReference type="Proteomes" id="UP000594638">
    <property type="component" value="Unassembled WGS sequence"/>
</dbReference>
<feature type="region of interest" description="Disordered" evidence="5">
    <location>
        <begin position="99"/>
        <end position="144"/>
    </location>
</feature>
<dbReference type="Gramene" id="OE9A017910T1">
    <property type="protein sequence ID" value="OE9A017910C1"/>
    <property type="gene ID" value="OE9A017910"/>
</dbReference>